<keyword evidence="4" id="KW-0328">Glycosyltransferase</keyword>
<dbReference type="GO" id="GO:0015020">
    <property type="term" value="F:glucuronosyltransferase activity"/>
    <property type="evidence" value="ECO:0007669"/>
    <property type="project" value="UniProtKB-EC"/>
</dbReference>
<dbReference type="SUPFAM" id="SSF53756">
    <property type="entry name" value="UDP-Glycosyltransferase/glycogen phosphorylase"/>
    <property type="match status" value="1"/>
</dbReference>
<evidence type="ECO:0000256" key="2">
    <source>
        <dbReference type="ARBA" id="ARBA00009995"/>
    </source>
</evidence>
<accession>A0A0K0E7D5</accession>
<dbReference type="AlphaFoldDB" id="A0A0K0E7D5"/>
<evidence type="ECO:0000256" key="8">
    <source>
        <dbReference type="ARBA" id="ARBA00022989"/>
    </source>
</evidence>
<dbReference type="InterPro" id="IPR002213">
    <property type="entry name" value="UDP_glucos_trans"/>
</dbReference>
<dbReference type="Gene3D" id="3.40.50.2000">
    <property type="entry name" value="Glycogen Phosphorylase B"/>
    <property type="match status" value="1"/>
</dbReference>
<protein>
    <recommendedName>
        <fullName evidence="3">glucuronosyltransferase</fullName>
        <ecNumber evidence="3">2.4.1.17</ecNumber>
    </recommendedName>
</protein>
<keyword evidence="6 11" id="KW-0812">Transmembrane</keyword>
<comment type="catalytic activity">
    <reaction evidence="10">
        <text>glucuronate acceptor + UDP-alpha-D-glucuronate = acceptor beta-D-glucuronoside + UDP + H(+)</text>
        <dbReference type="Rhea" id="RHEA:21032"/>
        <dbReference type="ChEBI" id="CHEBI:15378"/>
        <dbReference type="ChEBI" id="CHEBI:58052"/>
        <dbReference type="ChEBI" id="CHEBI:58223"/>
        <dbReference type="ChEBI" id="CHEBI:132367"/>
        <dbReference type="ChEBI" id="CHEBI:132368"/>
        <dbReference type="EC" id="2.4.1.17"/>
    </reaction>
</comment>
<proteinExistence type="inferred from homology"/>
<sequence>MKYFLFLSLYSTFFLCNTYKILVLNPKFAFSHVQFVGKVAETLAEGGNEVVQLVVEMNPSIKINGTEKVKNVFYPGMESVIKRLQNSGKHLNVWDSEQGSIEQLNLVMDIIETNRDTGTRLIYDKSLGDWIKEQKFDMAVSENFNIYAFGLFKAWDIDTTIAISAIPLVETYRRYYGMDYPASFIPGLNMNLNDKMTYTGRFQNLLNFIIMRVMFEFDKSYFYTEMLNEVYPDKNISHEKECGDVSFVFLNTHPYLDFPQSLPPKIQEIGGIAIPEKKPLSKEWNDILDKRKINVLLSFGTIVQTKNMPSNIRNNIISTFLSFKNVTFIWKVDKDDIDIDKNYDNIVIKSWIPQSDLLADERLYLFITHCGLNSFMELTHHGKVGLAIPFLADQFRNSQLIQKSGSGRAIDKKYLEDGQKFTDVISDMLENNTYKSKALRIKKLIQSRPLGPKEVLLKHIEIAKNFKQLPELDLGSRNLNPIQYYNLDIVIPLIILILFVLYTIGIVIKKTITLFLSVKQKIKYE</sequence>
<evidence type="ECO:0000256" key="5">
    <source>
        <dbReference type="ARBA" id="ARBA00022679"/>
    </source>
</evidence>
<dbReference type="WBParaSite" id="TCONS_00001637.p1">
    <property type="protein sequence ID" value="TCONS_00001637.p1"/>
    <property type="gene ID" value="XLOC_001518"/>
</dbReference>
<reference evidence="13" key="1">
    <citation type="submission" date="2015-08" db="UniProtKB">
        <authorList>
            <consortium name="WormBaseParasite"/>
        </authorList>
    </citation>
    <scope>IDENTIFICATION</scope>
</reference>
<dbReference type="FunFam" id="3.40.50.2000:FF:000038">
    <property type="entry name" value="UDP-GlucuronosylTransferase"/>
    <property type="match status" value="1"/>
</dbReference>
<evidence type="ECO:0000256" key="7">
    <source>
        <dbReference type="ARBA" id="ARBA00022729"/>
    </source>
</evidence>
<evidence type="ECO:0000256" key="6">
    <source>
        <dbReference type="ARBA" id="ARBA00022692"/>
    </source>
</evidence>
<evidence type="ECO:0000256" key="9">
    <source>
        <dbReference type="ARBA" id="ARBA00023136"/>
    </source>
</evidence>
<dbReference type="GO" id="GO:0016020">
    <property type="term" value="C:membrane"/>
    <property type="evidence" value="ECO:0007669"/>
    <property type="project" value="UniProtKB-SubCell"/>
</dbReference>
<dbReference type="EC" id="2.4.1.17" evidence="3"/>
<evidence type="ECO:0000256" key="11">
    <source>
        <dbReference type="SAM" id="Phobius"/>
    </source>
</evidence>
<keyword evidence="12" id="KW-1185">Reference proteome</keyword>
<dbReference type="Proteomes" id="UP000035681">
    <property type="component" value="Unplaced"/>
</dbReference>
<dbReference type="CDD" id="cd03784">
    <property type="entry name" value="GT1_Gtf-like"/>
    <property type="match status" value="1"/>
</dbReference>
<dbReference type="InterPro" id="IPR050271">
    <property type="entry name" value="UDP-glycosyltransferase"/>
</dbReference>
<keyword evidence="9 11" id="KW-0472">Membrane</keyword>
<keyword evidence="8 11" id="KW-1133">Transmembrane helix</keyword>
<evidence type="ECO:0000256" key="10">
    <source>
        <dbReference type="ARBA" id="ARBA00047475"/>
    </source>
</evidence>
<keyword evidence="7" id="KW-0732">Signal</keyword>
<comment type="subcellular location">
    <subcellularLocation>
        <location evidence="1">Membrane</location>
        <topology evidence="1">Single-pass membrane protein</topology>
    </subcellularLocation>
</comment>
<evidence type="ECO:0000313" key="13">
    <source>
        <dbReference type="WBParaSite" id="SSTP_0000541100.1"/>
    </source>
</evidence>
<dbReference type="PANTHER" id="PTHR48043:SF23">
    <property type="entry name" value="UDP-GLUCURONOSYLTRANSFERASE"/>
    <property type="match status" value="1"/>
</dbReference>
<evidence type="ECO:0000256" key="4">
    <source>
        <dbReference type="ARBA" id="ARBA00022676"/>
    </source>
</evidence>
<evidence type="ECO:0000256" key="1">
    <source>
        <dbReference type="ARBA" id="ARBA00004167"/>
    </source>
</evidence>
<organism evidence="13">
    <name type="scientific">Strongyloides stercoralis</name>
    <name type="common">Threadworm</name>
    <dbReference type="NCBI Taxonomy" id="6248"/>
    <lineage>
        <taxon>Eukaryota</taxon>
        <taxon>Metazoa</taxon>
        <taxon>Ecdysozoa</taxon>
        <taxon>Nematoda</taxon>
        <taxon>Chromadorea</taxon>
        <taxon>Rhabditida</taxon>
        <taxon>Tylenchina</taxon>
        <taxon>Panagrolaimomorpha</taxon>
        <taxon>Strongyloidoidea</taxon>
        <taxon>Strongyloididae</taxon>
        <taxon>Strongyloides</taxon>
    </lineage>
</organism>
<keyword evidence="5" id="KW-0808">Transferase</keyword>
<dbReference type="PANTHER" id="PTHR48043">
    <property type="entry name" value="EG:EG0003.4 PROTEIN-RELATED"/>
    <property type="match status" value="1"/>
</dbReference>
<name>A0A0K0E7D5_STRER</name>
<feature type="transmembrane region" description="Helical" evidence="11">
    <location>
        <begin position="489"/>
        <end position="508"/>
    </location>
</feature>
<dbReference type="WBParaSite" id="SSTP_0000541100.1">
    <property type="protein sequence ID" value="SSTP_0000541100.1"/>
    <property type="gene ID" value="SSTP_0000541100"/>
</dbReference>
<evidence type="ECO:0000256" key="3">
    <source>
        <dbReference type="ARBA" id="ARBA00012544"/>
    </source>
</evidence>
<comment type="similarity">
    <text evidence="2">Belongs to the UDP-glycosyltransferase family.</text>
</comment>
<dbReference type="Pfam" id="PF00201">
    <property type="entry name" value="UDPGT"/>
    <property type="match status" value="1"/>
</dbReference>
<evidence type="ECO:0000313" key="12">
    <source>
        <dbReference type="Proteomes" id="UP000035681"/>
    </source>
</evidence>